<protein>
    <submittedName>
        <fullName evidence="5">Acetyl-synthetase-like protein</fullName>
    </submittedName>
</protein>
<dbReference type="Gene3D" id="3.40.50.12780">
    <property type="entry name" value="N-terminal domain of ligase-like"/>
    <property type="match status" value="1"/>
</dbReference>
<dbReference type="Pfam" id="PF00501">
    <property type="entry name" value="AMP-binding"/>
    <property type="match status" value="1"/>
</dbReference>
<dbReference type="InterPro" id="IPR009081">
    <property type="entry name" value="PP-bd_ACP"/>
</dbReference>
<accession>A0A0M8MKY2</accession>
<gene>
    <name evidence="5" type="ORF">Malapachy_1899</name>
</gene>
<feature type="transmembrane region" description="Helical" evidence="3">
    <location>
        <begin position="1362"/>
        <end position="1388"/>
    </location>
</feature>
<sequence length="1571" mass="174667">MDHPLAFIHELSPPTAGLSLGDSLAQHVTDNGRFHTLIDCLPSTNKRALISPDLSRPPLTHRMLKQFVTSFVLPHSTHFKPLQPNDRIMMALPTGPENALALLSVAAYFSCAPVNASCTAEELRDDALRLGAKAVVSTREAADRLELYNLFSQHGLEIIFVEPRPSGPAGLFDMSLMGQEAADSRQQGPSAPNTLMNQSLVLHTSGTSGTKKVVPYTLRDLIIGSVCVVKSWDLTPTMVNMNMMPLFHVGGIVRNLWAPVLSGGSTILCSGFDANAWWSLSMQLGATWYYAAPTMHHAILSAKPPEVDPSSQLQIRMICNAAGGLLPSLANELRATFNCAVLPSYGMTECMPIASPPTSYQLDRPGCSGVACGPYLSIRDPLNIELELPRGKTGNVCVKGLPTFSGYEVNGNPVLDTSVFSSEGWFDTGDCGHMDEDGYLYITGRSKEIINKGGEVISPFEIEEAITQACKDRVKQTLAFSIEHKVLQETIGVVIVPQPNQPRIGLSELQNSLRSHLHPSKWPFVIVYMDDLPKNQAGKPLRIKLGSRLGIGPLSDDVPALDRHFEAKAPSKETPLSRPIPCSRITVDVRAVQRACYRIPGVLDAAVVQQRDRSPMAFIQVQEDAEFDAADIDRALGQILHGYVVPNPLHVFRQPLIKTNGEYDFAAMESIVREQNAASMSQTSILVRDIIAKLLDLDSGSITDESDFFLLGGNSLLLGRLIFMIRKETDVNLEVSSLFTNSTVSKMAALIDEHRGMGDVTHDDGLHYQIDEKGAGLHTGYVAHNYAAENDDPAFSSHGYKPRSQTHPLVLFVQALPFIFFYPLKAAWTWTVILHGLAFFAYYIRDSFWERLGALLASIVIARVTSRIVCPSAAILFKWVVIGRYRPGKYPMWCNYHLRWWIVNQSLRVSGRGVFAMSPFLLKTYFRLLGMQIGKNVQIDSMAKIAEHDLITIHDRASIDRARIRGFCVERDGYFRLEPIVIGRDCVVNTYTQISPGARLADGTVWGPQSSSHEAPSSDSYAAFNSNAVPKPNFLLRFLIGYPLYGLIWVISYVPWFAALFLLLAQPFNFSNNDSLESIVAWYAYPHRIGYHFLARIVRKVLPPLIHLVLSLFVKRVFLGLNKPGAMRNAGQWVLFRRWMHQLLLNQTRLKRAFDIIGTHYEMVSVVFRIMGAKVGKRVYWPGSGIVCPDPELLEIGDDVVFGSRSEIYTSDSISFDPVRIGRSAMIADRVVVLPGTTIGTQCVMGSGALSRRNGNYEDRSVWMGSKNGEAVSFGKSQAQAEPLGEDDTITPFGRAYYKRQANYFVMPYIMIVAINVFAQAVTAAYWAAGFAATIVVINRIVRTFEDQAHWLFRDHWYRPFFLYLAIAICFFVILPCQAIISLLWVIVTKWILIGRRREGKYNWDMSSYCQRWQTHLTLQKPAVHGFGGHIFMNLSGTAYVVWFLRALGARIGKDCAIWAGGKPTLMLTEPDLVTMGDRVSIDDCSVVAHINSRGQFSLNRLRIGDGCAMRTGSRLLSGANMEAHSMLLEHTLVASGEITESWAVYGGWPARRLKLRRVTENPDTKNEAML</sequence>
<comment type="caution">
    <text evidence="5">The sequence shown here is derived from an EMBL/GenBank/DDBJ whole genome shotgun (WGS) entry which is preliminary data.</text>
</comment>
<keyword evidence="3" id="KW-1133">Transmembrane helix</keyword>
<dbReference type="Gene3D" id="1.10.1200.10">
    <property type="entry name" value="ACP-like"/>
    <property type="match status" value="1"/>
</dbReference>
<keyword evidence="2" id="KW-0597">Phosphoprotein</keyword>
<feature type="domain" description="Carrier" evidence="4">
    <location>
        <begin position="681"/>
        <end position="755"/>
    </location>
</feature>
<dbReference type="OrthoDB" id="3633556at2759"/>
<keyword evidence="1" id="KW-0596">Phosphopantetheine</keyword>
<dbReference type="GO" id="GO:0031956">
    <property type="term" value="F:medium-chain fatty acid-CoA ligase activity"/>
    <property type="evidence" value="ECO:0007669"/>
    <property type="project" value="TreeGrafter"/>
</dbReference>
<keyword evidence="3" id="KW-0472">Membrane</keyword>
<keyword evidence="6" id="KW-1185">Reference proteome</keyword>
<dbReference type="Gene3D" id="2.160.10.10">
    <property type="entry name" value="Hexapeptide repeat proteins"/>
    <property type="match status" value="3"/>
</dbReference>
<evidence type="ECO:0000259" key="4">
    <source>
        <dbReference type="PROSITE" id="PS50075"/>
    </source>
</evidence>
<dbReference type="GeneID" id="28728270"/>
<dbReference type="EMBL" id="LGAV01000005">
    <property type="protein sequence ID" value="KOS13628.1"/>
    <property type="molecule type" value="Genomic_DNA"/>
</dbReference>
<dbReference type="SUPFAM" id="SSF56801">
    <property type="entry name" value="Acetyl-CoA synthetase-like"/>
    <property type="match status" value="2"/>
</dbReference>
<dbReference type="VEuPathDB" id="FungiDB:Malapachy_1899"/>
<dbReference type="Pfam" id="PF00550">
    <property type="entry name" value="PP-binding"/>
    <property type="match status" value="1"/>
</dbReference>
<reference evidence="5 6" key="1">
    <citation type="submission" date="2015-07" db="EMBL/GenBank/DDBJ databases">
        <title>Draft Genome Sequence of Malassezia furfur CBS1878 and Malassezia pachydermatis CBS1879.</title>
        <authorList>
            <person name="Triana S."/>
            <person name="Ohm R."/>
            <person name="Gonzalez A."/>
            <person name="DeCock H."/>
            <person name="Restrepo S."/>
            <person name="Celis A."/>
        </authorList>
    </citation>
    <scope>NUCLEOTIDE SEQUENCE [LARGE SCALE GENOMIC DNA]</scope>
    <source>
        <strain evidence="5 6">CBS 1879</strain>
    </source>
</reference>
<dbReference type="GO" id="GO:0006631">
    <property type="term" value="P:fatty acid metabolic process"/>
    <property type="evidence" value="ECO:0007669"/>
    <property type="project" value="TreeGrafter"/>
</dbReference>
<dbReference type="STRING" id="77020.A0A0M8MKY2"/>
<evidence type="ECO:0000256" key="3">
    <source>
        <dbReference type="SAM" id="Phobius"/>
    </source>
</evidence>
<evidence type="ECO:0000256" key="2">
    <source>
        <dbReference type="ARBA" id="ARBA00022553"/>
    </source>
</evidence>
<dbReference type="SUPFAM" id="SSF51161">
    <property type="entry name" value="Trimeric LpxA-like enzymes"/>
    <property type="match status" value="3"/>
</dbReference>
<dbReference type="InterPro" id="IPR036736">
    <property type="entry name" value="ACP-like_sf"/>
</dbReference>
<dbReference type="Proteomes" id="UP000037751">
    <property type="component" value="Unassembled WGS sequence"/>
</dbReference>
<evidence type="ECO:0000313" key="5">
    <source>
        <dbReference type="EMBL" id="KOS13628.1"/>
    </source>
</evidence>
<keyword evidence="3" id="KW-0812">Transmembrane</keyword>
<evidence type="ECO:0000313" key="6">
    <source>
        <dbReference type="Proteomes" id="UP000037751"/>
    </source>
</evidence>
<dbReference type="Gene3D" id="3.30.300.30">
    <property type="match status" value="1"/>
</dbReference>
<dbReference type="InterPro" id="IPR020806">
    <property type="entry name" value="PKS_PP-bd"/>
</dbReference>
<organism evidence="5 6">
    <name type="scientific">Malassezia pachydermatis</name>
    <dbReference type="NCBI Taxonomy" id="77020"/>
    <lineage>
        <taxon>Eukaryota</taxon>
        <taxon>Fungi</taxon>
        <taxon>Dikarya</taxon>
        <taxon>Basidiomycota</taxon>
        <taxon>Ustilaginomycotina</taxon>
        <taxon>Malasseziomycetes</taxon>
        <taxon>Malasseziales</taxon>
        <taxon>Malasseziaceae</taxon>
        <taxon>Malassezia</taxon>
    </lineage>
</organism>
<dbReference type="InterPro" id="IPR042099">
    <property type="entry name" value="ANL_N_sf"/>
</dbReference>
<dbReference type="PANTHER" id="PTHR43201">
    <property type="entry name" value="ACYL-COA SYNTHETASE"/>
    <property type="match status" value="1"/>
</dbReference>
<dbReference type="InterPro" id="IPR000873">
    <property type="entry name" value="AMP-dep_synth/lig_dom"/>
</dbReference>
<name>A0A0M8MKY2_9BASI</name>
<feature type="transmembrane region" description="Helical" evidence="3">
    <location>
        <begin position="827"/>
        <end position="844"/>
    </location>
</feature>
<dbReference type="InterPro" id="IPR045851">
    <property type="entry name" value="AMP-bd_C_sf"/>
</dbReference>
<evidence type="ECO:0000256" key="1">
    <source>
        <dbReference type="ARBA" id="ARBA00022450"/>
    </source>
</evidence>
<dbReference type="InterPro" id="IPR011004">
    <property type="entry name" value="Trimer_LpxA-like_sf"/>
</dbReference>
<dbReference type="SMART" id="SM00823">
    <property type="entry name" value="PKS_PP"/>
    <property type="match status" value="1"/>
</dbReference>
<proteinExistence type="predicted"/>
<dbReference type="RefSeq" id="XP_017991260.1">
    <property type="nucleotide sequence ID" value="XM_018136395.1"/>
</dbReference>
<feature type="transmembrane region" description="Helical" evidence="3">
    <location>
        <begin position="1044"/>
        <end position="1065"/>
    </location>
</feature>
<feature type="transmembrane region" description="Helical" evidence="3">
    <location>
        <begin position="1427"/>
        <end position="1445"/>
    </location>
</feature>
<dbReference type="GO" id="GO:0031177">
    <property type="term" value="F:phosphopantetheine binding"/>
    <property type="evidence" value="ECO:0007669"/>
    <property type="project" value="InterPro"/>
</dbReference>
<dbReference type="PROSITE" id="PS50075">
    <property type="entry name" value="CARRIER"/>
    <property type="match status" value="1"/>
</dbReference>
<feature type="transmembrane region" description="Helical" evidence="3">
    <location>
        <begin position="1325"/>
        <end position="1342"/>
    </location>
</feature>
<dbReference type="PANTHER" id="PTHR43201:SF10">
    <property type="entry name" value="CARRIER DOMAIN-CONTAINING PROTEIN"/>
    <property type="match status" value="1"/>
</dbReference>
<dbReference type="SUPFAM" id="SSF47336">
    <property type="entry name" value="ACP-like"/>
    <property type="match status" value="1"/>
</dbReference>